<evidence type="ECO:0000313" key="3">
    <source>
        <dbReference type="Proteomes" id="UP001589733"/>
    </source>
</evidence>
<sequence>MNTRAAALTFTAATGLAVAFQLALAAGAPWGAYAMGGAYPGQFSPPLRVVALVQSAFLSGMAGVVLARADVALPDWSRAARRLIWGVVAISALSLVMNLATPSATERALWGPIALVLLVSSAWVALRQPAGHQA</sequence>
<protein>
    <submittedName>
        <fullName evidence="2">Uncharacterized protein</fullName>
    </submittedName>
</protein>
<evidence type="ECO:0000313" key="2">
    <source>
        <dbReference type="EMBL" id="MFB9990510.1"/>
    </source>
</evidence>
<proteinExistence type="predicted"/>
<dbReference type="Proteomes" id="UP001589733">
    <property type="component" value="Unassembled WGS sequence"/>
</dbReference>
<keyword evidence="1" id="KW-1133">Transmembrane helix</keyword>
<keyword evidence="1" id="KW-0812">Transmembrane</keyword>
<feature type="transmembrane region" description="Helical" evidence="1">
    <location>
        <begin position="107"/>
        <end position="126"/>
    </location>
</feature>
<evidence type="ECO:0000256" key="1">
    <source>
        <dbReference type="SAM" id="Phobius"/>
    </source>
</evidence>
<organism evidence="2 3">
    <name type="scientific">Deinococcus oregonensis</name>
    <dbReference type="NCBI Taxonomy" id="1805970"/>
    <lineage>
        <taxon>Bacteria</taxon>
        <taxon>Thermotogati</taxon>
        <taxon>Deinococcota</taxon>
        <taxon>Deinococci</taxon>
        <taxon>Deinococcales</taxon>
        <taxon>Deinococcaceae</taxon>
        <taxon>Deinococcus</taxon>
    </lineage>
</organism>
<reference evidence="2 3" key="1">
    <citation type="submission" date="2024-09" db="EMBL/GenBank/DDBJ databases">
        <authorList>
            <person name="Sun Q."/>
            <person name="Mori K."/>
        </authorList>
    </citation>
    <scope>NUCLEOTIDE SEQUENCE [LARGE SCALE GENOMIC DNA]</scope>
    <source>
        <strain evidence="2 3">JCM 13503</strain>
    </source>
</reference>
<dbReference type="RefSeq" id="WP_380004498.1">
    <property type="nucleotide sequence ID" value="NZ_JBHLYR010000005.1"/>
</dbReference>
<accession>A0ABV6ASM6</accession>
<keyword evidence="3" id="KW-1185">Reference proteome</keyword>
<name>A0ABV6ASM6_9DEIO</name>
<feature type="transmembrane region" description="Helical" evidence="1">
    <location>
        <begin position="83"/>
        <end position="101"/>
    </location>
</feature>
<dbReference type="EMBL" id="JBHLYR010000005">
    <property type="protein sequence ID" value="MFB9990510.1"/>
    <property type="molecule type" value="Genomic_DNA"/>
</dbReference>
<gene>
    <name evidence="2" type="ORF">ACFFLM_00710</name>
</gene>
<keyword evidence="1" id="KW-0472">Membrane</keyword>
<comment type="caution">
    <text evidence="2">The sequence shown here is derived from an EMBL/GenBank/DDBJ whole genome shotgun (WGS) entry which is preliminary data.</text>
</comment>
<feature type="transmembrane region" description="Helical" evidence="1">
    <location>
        <begin position="49"/>
        <end position="71"/>
    </location>
</feature>